<evidence type="ECO:0000313" key="2">
    <source>
        <dbReference type="Proteomes" id="UP000265520"/>
    </source>
</evidence>
<sequence length="36" mass="4021">MLLLVEQPKIPRWVGGKQIFKCTEGIPGVEEGVVRL</sequence>
<evidence type="ECO:0000313" key="1">
    <source>
        <dbReference type="EMBL" id="MCI48033.1"/>
    </source>
</evidence>
<keyword evidence="2" id="KW-1185">Reference proteome</keyword>
<organism evidence="1 2">
    <name type="scientific">Trifolium medium</name>
    <dbReference type="NCBI Taxonomy" id="97028"/>
    <lineage>
        <taxon>Eukaryota</taxon>
        <taxon>Viridiplantae</taxon>
        <taxon>Streptophyta</taxon>
        <taxon>Embryophyta</taxon>
        <taxon>Tracheophyta</taxon>
        <taxon>Spermatophyta</taxon>
        <taxon>Magnoliopsida</taxon>
        <taxon>eudicotyledons</taxon>
        <taxon>Gunneridae</taxon>
        <taxon>Pentapetalae</taxon>
        <taxon>rosids</taxon>
        <taxon>fabids</taxon>
        <taxon>Fabales</taxon>
        <taxon>Fabaceae</taxon>
        <taxon>Papilionoideae</taxon>
        <taxon>50 kb inversion clade</taxon>
        <taxon>NPAAA clade</taxon>
        <taxon>Hologalegina</taxon>
        <taxon>IRL clade</taxon>
        <taxon>Trifolieae</taxon>
        <taxon>Trifolium</taxon>
    </lineage>
</organism>
<feature type="non-terminal residue" evidence="1">
    <location>
        <position position="36"/>
    </location>
</feature>
<dbReference type="Proteomes" id="UP000265520">
    <property type="component" value="Unassembled WGS sequence"/>
</dbReference>
<protein>
    <submittedName>
        <fullName evidence="1">Uncharacterized protein</fullName>
    </submittedName>
</protein>
<reference evidence="1 2" key="1">
    <citation type="journal article" date="2018" name="Front. Plant Sci.">
        <title>Red Clover (Trifolium pratense) and Zigzag Clover (T. medium) - A Picture of Genomic Similarities and Differences.</title>
        <authorList>
            <person name="Dluhosova J."/>
            <person name="Istvanek J."/>
            <person name="Nedelnik J."/>
            <person name="Repkova J."/>
        </authorList>
    </citation>
    <scope>NUCLEOTIDE SEQUENCE [LARGE SCALE GENOMIC DNA]</scope>
    <source>
        <strain evidence="2">cv. 10/8</strain>
        <tissue evidence="1">Leaf</tissue>
    </source>
</reference>
<name>A0A392SGJ6_9FABA</name>
<accession>A0A392SGJ6</accession>
<comment type="caution">
    <text evidence="1">The sequence shown here is derived from an EMBL/GenBank/DDBJ whole genome shotgun (WGS) entry which is preliminary data.</text>
</comment>
<dbReference type="AlphaFoldDB" id="A0A392SGJ6"/>
<proteinExistence type="predicted"/>
<dbReference type="EMBL" id="LXQA010380612">
    <property type="protein sequence ID" value="MCI48033.1"/>
    <property type="molecule type" value="Genomic_DNA"/>
</dbReference>